<dbReference type="InterPro" id="IPR018933">
    <property type="entry name" value="Netrin_module_non-TIMP"/>
</dbReference>
<dbReference type="Gene3D" id="2.40.50.120">
    <property type="match status" value="1"/>
</dbReference>
<evidence type="ECO:0000313" key="2">
    <source>
        <dbReference type="EMBL" id="ABI52784.1"/>
    </source>
</evidence>
<protein>
    <submittedName>
        <fullName evidence="2">C3-like complement protein</fullName>
    </submittedName>
</protein>
<accession>Q09JH9</accession>
<dbReference type="InterPro" id="IPR008993">
    <property type="entry name" value="TIMP-like_OB-fold"/>
</dbReference>
<dbReference type="SUPFAM" id="SSF50242">
    <property type="entry name" value="TIMP-like"/>
    <property type="match status" value="1"/>
</dbReference>
<sequence length="113" mass="13228">KDGFNNVEFQIDKALKPGRESEDEVEGRRRHLKVRDRCQAFDTNDTAAYVVMGKDSELAVRDESGEERFLYMIDSSARILPVYLGRKQQRTKSNRLTTWLTHEFSDSGQRCYY</sequence>
<reference evidence="2" key="1">
    <citation type="journal article" date="2008" name="Insect Biochem. Mol. Biol.">
        <title>Comparative sialomics between hard and soft ticks: implications for the evolution of blood-feeding behavior.</title>
        <authorList>
            <person name="Mans B.J."/>
            <person name="Andersen J.F."/>
            <person name="Francischetti I.M."/>
            <person name="Valenzuela J.G."/>
            <person name="Schwan T.G."/>
            <person name="Pham V.M."/>
            <person name="Garfield M.K."/>
            <person name="Hammer C.H."/>
            <person name="Ribeiro J.M."/>
        </authorList>
    </citation>
    <scope>NUCLEOTIDE SEQUENCE</scope>
    <source>
        <strain evidence="2">AM-582</strain>
        <tissue evidence="2">Adult salivary gland</tissue>
    </source>
</reference>
<dbReference type="EMBL" id="DQ886867">
    <property type="protein sequence ID" value="ABI52784.1"/>
    <property type="molecule type" value="mRNA"/>
</dbReference>
<evidence type="ECO:0000259" key="1">
    <source>
        <dbReference type="Pfam" id="PF01759"/>
    </source>
</evidence>
<dbReference type="AlphaFoldDB" id="Q09JH9"/>
<organism evidence="2">
    <name type="scientific">Argas monolakensis</name>
    <name type="common">Mono lake bird tick</name>
    <dbReference type="NCBI Taxonomy" id="34602"/>
    <lineage>
        <taxon>Eukaryota</taxon>
        <taxon>Metazoa</taxon>
        <taxon>Ecdysozoa</taxon>
        <taxon>Arthropoda</taxon>
        <taxon>Chelicerata</taxon>
        <taxon>Arachnida</taxon>
        <taxon>Acari</taxon>
        <taxon>Parasitiformes</taxon>
        <taxon>Ixodida</taxon>
        <taxon>Ixodoidea</taxon>
        <taxon>Argasidae</taxon>
        <taxon>Argasinae</taxon>
        <taxon>Argas</taxon>
    </lineage>
</organism>
<feature type="non-terminal residue" evidence="2">
    <location>
        <position position="1"/>
    </location>
</feature>
<proteinExistence type="evidence at transcript level"/>
<dbReference type="Pfam" id="PF01759">
    <property type="entry name" value="NTR"/>
    <property type="match status" value="1"/>
</dbReference>
<name>Q09JH9_ARGMO</name>
<feature type="domain" description="Netrin module non-TIMP type" evidence="1">
    <location>
        <begin position="2"/>
        <end position="90"/>
    </location>
</feature>